<accession>A0ABW2XDV3</accession>
<comment type="caution">
    <text evidence="2">The sequence shown here is derived from an EMBL/GenBank/DDBJ whole genome shotgun (WGS) entry which is preliminary data.</text>
</comment>
<dbReference type="EMBL" id="JBHTGP010000004">
    <property type="protein sequence ID" value="MFD0684636.1"/>
    <property type="molecule type" value="Genomic_DNA"/>
</dbReference>
<protein>
    <submittedName>
        <fullName evidence="2">Uncharacterized protein</fullName>
    </submittedName>
</protein>
<evidence type="ECO:0000313" key="2">
    <source>
        <dbReference type="EMBL" id="MFD0684636.1"/>
    </source>
</evidence>
<proteinExistence type="predicted"/>
<sequence length="525" mass="55395">MAYFVLPGKGKRVYRLAIARRIVDGTARRDRSPAGLARRRTRVLRRAMRPSRRLQIGLGPWLRAVPARLPDPALTGALARLSPHVRAAYVLRHVEGLPRYAVRDQLIELGVRDPWPVIAAADAVEVPAARRPERFDPALMRPVRNRSVLPLATAAVLTTVLVGALVMTETDGSLAGGSRPARGRALQVVSADPGAWSRGGRTLDAWPARGDLAADHAFTRRAADAWAAVTGGRRARGGAAQLVYAGRAAGVPVAILRNGDRLARYTPGRSLDVVTAGGDPSAPIALGGGRYLLAPWDRRAETLTGKAVDVRDGVTAPALARTPCGRGPVLRLKGPDGRRTVGDLGGPRAAVLTYHSPAYRPPVTEPAAPTALGPKGLALWERLSCLTGPVPGPVTEAMAWEFWSGDLPHGGAAAGWVCTRLTSPAGATTRATLIGARDAKSAEDGSVRAAAVQYPTGACDDRRPVSGTWWQAPTGRWYYLAAAARGLTPRAEGPFRTSGTDDRLFVATPADPASRPGAAVSLTAR</sequence>
<reference evidence="3" key="1">
    <citation type="journal article" date="2019" name="Int. J. Syst. Evol. Microbiol.">
        <title>The Global Catalogue of Microorganisms (GCM) 10K type strain sequencing project: providing services to taxonomists for standard genome sequencing and annotation.</title>
        <authorList>
            <consortium name="The Broad Institute Genomics Platform"/>
            <consortium name="The Broad Institute Genome Sequencing Center for Infectious Disease"/>
            <person name="Wu L."/>
            <person name="Ma J."/>
        </authorList>
    </citation>
    <scope>NUCLEOTIDE SEQUENCE [LARGE SCALE GENOMIC DNA]</scope>
    <source>
        <strain evidence="3">JCM 9371</strain>
    </source>
</reference>
<dbReference type="RefSeq" id="WP_378322299.1">
    <property type="nucleotide sequence ID" value="NZ_JBHTGP010000004.1"/>
</dbReference>
<evidence type="ECO:0000256" key="1">
    <source>
        <dbReference type="SAM" id="MobiDB-lite"/>
    </source>
</evidence>
<name>A0ABW2XDV3_9ACTN</name>
<organism evidence="2 3">
    <name type="scientific">Actinomadura fibrosa</name>
    <dbReference type="NCBI Taxonomy" id="111802"/>
    <lineage>
        <taxon>Bacteria</taxon>
        <taxon>Bacillati</taxon>
        <taxon>Actinomycetota</taxon>
        <taxon>Actinomycetes</taxon>
        <taxon>Streptosporangiales</taxon>
        <taxon>Thermomonosporaceae</taxon>
        <taxon>Actinomadura</taxon>
    </lineage>
</organism>
<feature type="region of interest" description="Disordered" evidence="1">
    <location>
        <begin position="491"/>
        <end position="525"/>
    </location>
</feature>
<keyword evidence="3" id="KW-1185">Reference proteome</keyword>
<gene>
    <name evidence="2" type="ORF">ACFQZM_09030</name>
</gene>
<evidence type="ECO:0000313" key="3">
    <source>
        <dbReference type="Proteomes" id="UP001597063"/>
    </source>
</evidence>
<dbReference type="Proteomes" id="UP001597063">
    <property type="component" value="Unassembled WGS sequence"/>
</dbReference>